<feature type="transmembrane region" description="Helical" evidence="1">
    <location>
        <begin position="209"/>
        <end position="237"/>
    </location>
</feature>
<sequence length="519" mass="57992">MKLHYQRSLLLILVLAVFVWLACFFMPFPANFEDSFIMYRYAQNGADGFPYEWNRHAGTVQGMTGVAWVTLVTLVTRITRLDVINVNSYACLVFSILTLLAIYATAVRHFSARNGWLAVCPLVAIVSSPFFIRAASNGLETSITVFFVALSIYLLGFLRTSGTHPVWAGIFSGLTVLVRPDLPIFPISLFFFGLALADVDRKQRVKSCLFLIVSTVLAALCALFVVNILTGTALPLAASLKFAMTDLLLGRLPGNQYRFILGFQLAFLSHLLPLVILALVSTVLLDRENSKPYLPVYLACAVYFAYLFTVLPIVDVAYRFQLPVLIGLSFAMVHFFDLVVESPIQRKQGIALILAITALLAVSNVSRLFADRKESEFLLVDHTPYEKIGRELRDIPGVSIASSEAGKLAFYSQKKFFDTVGLNDLFVARNKKRDNYPALLSNYLRSNFGIPDIYVRPFHAEIDSYAFLEIVPDFDTLYECNKGSNAERLNLVVCVYRFGPHARAVMSSIERTGLGIEFH</sequence>
<feature type="transmembrane region" description="Helical" evidence="1">
    <location>
        <begin position="139"/>
        <end position="158"/>
    </location>
</feature>
<proteinExistence type="predicted"/>
<dbReference type="AlphaFoldDB" id="A0A9N8X2J8"/>
<feature type="transmembrane region" description="Helical" evidence="1">
    <location>
        <begin position="320"/>
        <end position="340"/>
    </location>
</feature>
<feature type="transmembrane region" description="Helical" evidence="1">
    <location>
        <begin position="296"/>
        <end position="314"/>
    </location>
</feature>
<dbReference type="EMBL" id="CAJQZC010000005">
    <property type="protein sequence ID" value="CAG4902761.1"/>
    <property type="molecule type" value="Genomic_DNA"/>
</dbReference>
<evidence type="ECO:0000256" key="1">
    <source>
        <dbReference type="SAM" id="Phobius"/>
    </source>
</evidence>
<feature type="transmembrane region" description="Helical" evidence="1">
    <location>
        <begin position="170"/>
        <end position="197"/>
    </location>
</feature>
<feature type="transmembrane region" description="Helical" evidence="1">
    <location>
        <begin position="56"/>
        <end position="76"/>
    </location>
</feature>
<gene>
    <name evidence="2" type="ORF">LMG31841_03143</name>
</gene>
<evidence type="ECO:0008006" key="4">
    <source>
        <dbReference type="Google" id="ProtNLM"/>
    </source>
</evidence>
<accession>A0A9N8X2J8</accession>
<organism evidence="2 3">
    <name type="scientific">Paraburkholderia saeva</name>
    <dbReference type="NCBI Taxonomy" id="2777537"/>
    <lineage>
        <taxon>Bacteria</taxon>
        <taxon>Pseudomonadati</taxon>
        <taxon>Pseudomonadota</taxon>
        <taxon>Betaproteobacteria</taxon>
        <taxon>Burkholderiales</taxon>
        <taxon>Burkholderiaceae</taxon>
        <taxon>Paraburkholderia</taxon>
    </lineage>
</organism>
<dbReference type="PROSITE" id="PS51257">
    <property type="entry name" value="PROKAR_LIPOPROTEIN"/>
    <property type="match status" value="1"/>
</dbReference>
<feature type="transmembrane region" description="Helical" evidence="1">
    <location>
        <begin position="115"/>
        <end position="132"/>
    </location>
</feature>
<name>A0A9N8X2J8_9BURK</name>
<feature type="transmembrane region" description="Helical" evidence="1">
    <location>
        <begin position="352"/>
        <end position="370"/>
    </location>
</feature>
<evidence type="ECO:0000313" key="2">
    <source>
        <dbReference type="EMBL" id="CAG4902761.1"/>
    </source>
</evidence>
<keyword evidence="1" id="KW-1133">Transmembrane helix</keyword>
<keyword evidence="1" id="KW-0472">Membrane</keyword>
<comment type="caution">
    <text evidence="2">The sequence shown here is derived from an EMBL/GenBank/DDBJ whole genome shotgun (WGS) entry which is preliminary data.</text>
</comment>
<feature type="transmembrane region" description="Helical" evidence="1">
    <location>
        <begin position="83"/>
        <end position="103"/>
    </location>
</feature>
<dbReference type="Proteomes" id="UP000789704">
    <property type="component" value="Unassembled WGS sequence"/>
</dbReference>
<keyword evidence="3" id="KW-1185">Reference proteome</keyword>
<keyword evidence="1" id="KW-0812">Transmembrane</keyword>
<dbReference type="RefSeq" id="WP_228878238.1">
    <property type="nucleotide sequence ID" value="NZ_CAJQYX010000002.1"/>
</dbReference>
<feature type="transmembrane region" description="Helical" evidence="1">
    <location>
        <begin position="257"/>
        <end position="284"/>
    </location>
</feature>
<reference evidence="2" key="1">
    <citation type="submission" date="2021-04" db="EMBL/GenBank/DDBJ databases">
        <authorList>
            <person name="Vanwijnsberghe S."/>
        </authorList>
    </citation>
    <scope>NUCLEOTIDE SEQUENCE</scope>
    <source>
        <strain evidence="2">LMG 31841</strain>
    </source>
</reference>
<protein>
    <recommendedName>
        <fullName evidence="4">Glycosyltransferase RgtA/B/C/D-like domain-containing protein</fullName>
    </recommendedName>
</protein>
<evidence type="ECO:0000313" key="3">
    <source>
        <dbReference type="Proteomes" id="UP000789704"/>
    </source>
</evidence>